<organism evidence="2 3">
    <name type="scientific">Branchiibius hedensis</name>
    <dbReference type="NCBI Taxonomy" id="672460"/>
    <lineage>
        <taxon>Bacteria</taxon>
        <taxon>Bacillati</taxon>
        <taxon>Actinomycetota</taxon>
        <taxon>Actinomycetes</taxon>
        <taxon>Micrococcales</taxon>
        <taxon>Dermacoccaceae</taxon>
        <taxon>Branchiibius</taxon>
    </lineage>
</organism>
<keyword evidence="1" id="KW-1133">Transmembrane helix</keyword>
<protein>
    <submittedName>
        <fullName evidence="2">Succinate dehydrogenase subunit C</fullName>
    </submittedName>
</protein>
<reference evidence="3" key="1">
    <citation type="submission" date="2016-10" db="EMBL/GenBank/DDBJ databases">
        <authorList>
            <person name="Varghese N."/>
            <person name="Submissions S."/>
        </authorList>
    </citation>
    <scope>NUCLEOTIDE SEQUENCE [LARGE SCALE GENOMIC DNA]</scope>
    <source>
        <strain evidence="3">DSM 22951</strain>
    </source>
</reference>
<feature type="transmembrane region" description="Helical" evidence="1">
    <location>
        <begin position="65"/>
        <end position="88"/>
    </location>
</feature>
<dbReference type="Gene3D" id="1.20.1300.10">
    <property type="entry name" value="Fumarate reductase/succinate dehydrogenase, transmembrane subunit"/>
    <property type="match status" value="1"/>
</dbReference>
<dbReference type="AlphaFoldDB" id="A0A2Y8ZSS4"/>
<gene>
    <name evidence="2" type="ORF">SAMN04489750_2267</name>
</gene>
<dbReference type="Proteomes" id="UP000250028">
    <property type="component" value="Unassembled WGS sequence"/>
</dbReference>
<evidence type="ECO:0000256" key="1">
    <source>
        <dbReference type="SAM" id="Phobius"/>
    </source>
</evidence>
<dbReference type="CDD" id="cd03498">
    <property type="entry name" value="SQR_TypeB_2_TM"/>
    <property type="match status" value="1"/>
</dbReference>
<feature type="transmembrane region" description="Helical" evidence="1">
    <location>
        <begin position="113"/>
        <end position="130"/>
    </location>
</feature>
<keyword evidence="1" id="KW-0812">Transmembrane</keyword>
<feature type="transmembrane region" description="Helical" evidence="1">
    <location>
        <begin position="162"/>
        <end position="185"/>
    </location>
</feature>
<dbReference type="InterPro" id="IPR011138">
    <property type="entry name" value="Cytochrome_b-558"/>
</dbReference>
<dbReference type="NCBIfam" id="TIGR02046">
    <property type="entry name" value="sdhC_b558_fam"/>
    <property type="match status" value="1"/>
</dbReference>
<feature type="transmembrane region" description="Helical" evidence="1">
    <location>
        <begin position="206"/>
        <end position="230"/>
    </location>
</feature>
<keyword evidence="1" id="KW-0472">Membrane</keyword>
<accession>A0A2Y8ZSS4</accession>
<evidence type="ECO:0000313" key="3">
    <source>
        <dbReference type="Proteomes" id="UP000250028"/>
    </source>
</evidence>
<dbReference type="SUPFAM" id="SSF81343">
    <property type="entry name" value="Fumarate reductase respiratory complex transmembrane subunits"/>
    <property type="match status" value="1"/>
</dbReference>
<evidence type="ECO:0000313" key="2">
    <source>
        <dbReference type="EMBL" id="SSA34935.1"/>
    </source>
</evidence>
<sequence length="231" mass="25566">MKRTGKTGSTIFLKTVMAVTGVIFVLFVLLHMYGNLKLFAGETAYNEYAEHLRTIGEPMLPYHGLLYVIEAVLLVSVIAHVYCAAQLWKRSNAARPQRYSVKKRVAASISSKWMRWGGIFLLLFIIWHLLEFTILKLNVGSGGQAAGITQNPYQLVVSSFNVWWLTLIYLAAMVALGMHLNHGIWSASQTLGFTPTPTARRIAKTAAAVLGLVISVGFILPPLFILFGVID</sequence>
<dbReference type="GO" id="GO:0016020">
    <property type="term" value="C:membrane"/>
    <property type="evidence" value="ECO:0007669"/>
    <property type="project" value="InterPro"/>
</dbReference>
<name>A0A2Y8ZSS4_9MICO</name>
<dbReference type="InterPro" id="IPR034804">
    <property type="entry name" value="SQR/QFR_C/D"/>
</dbReference>
<dbReference type="EMBL" id="UESZ01000001">
    <property type="protein sequence ID" value="SSA34935.1"/>
    <property type="molecule type" value="Genomic_DNA"/>
</dbReference>
<keyword evidence="3" id="KW-1185">Reference proteome</keyword>
<feature type="transmembrane region" description="Helical" evidence="1">
    <location>
        <begin position="12"/>
        <end position="33"/>
    </location>
</feature>
<proteinExistence type="predicted"/>